<dbReference type="KEGG" id="sbal:HUE88_07295"/>
<dbReference type="InterPro" id="IPR027417">
    <property type="entry name" value="P-loop_NTPase"/>
</dbReference>
<proteinExistence type="predicted"/>
<reference evidence="1 2" key="1">
    <citation type="submission" date="2020-05" db="EMBL/GenBank/DDBJ databases">
        <title>Sulfurimonas marisnigri, sp. nov., and Sulfurimonas baltica, sp. nov., manganese oxide reducing chemolithoautotrophs of the class Epsilonproteobacteria isolated from the pelagic redoxclines of the Black and Baltic Seas and emended description of the genus Sulfurimonas.</title>
        <authorList>
            <person name="Henkel J.V."/>
            <person name="Laudan C."/>
            <person name="Werner J."/>
            <person name="Neu T."/>
            <person name="Plewe S."/>
            <person name="Sproer C."/>
            <person name="Bunk B."/>
            <person name="Schulz-Vogt H.N."/>
        </authorList>
    </citation>
    <scope>NUCLEOTIDE SEQUENCE [LARGE SCALE GENOMIC DNA]</scope>
    <source>
        <strain evidence="1 2">GD2</strain>
    </source>
</reference>
<organism evidence="1 2">
    <name type="scientific">Candidatus Sulfurimonas baltica</name>
    <dbReference type="NCBI Taxonomy" id="2740404"/>
    <lineage>
        <taxon>Bacteria</taxon>
        <taxon>Pseudomonadati</taxon>
        <taxon>Campylobacterota</taxon>
        <taxon>Epsilonproteobacteria</taxon>
        <taxon>Campylobacterales</taxon>
        <taxon>Sulfurimonadaceae</taxon>
        <taxon>Sulfurimonas</taxon>
    </lineage>
</organism>
<name>A0A7S7RLW7_9BACT</name>
<dbReference type="SUPFAM" id="SSF52540">
    <property type="entry name" value="P-loop containing nucleoside triphosphate hydrolases"/>
    <property type="match status" value="1"/>
</dbReference>
<evidence type="ECO:0000313" key="2">
    <source>
        <dbReference type="Proteomes" id="UP000593994"/>
    </source>
</evidence>
<dbReference type="Gene3D" id="1.25.40.10">
    <property type="entry name" value="Tetratricopeptide repeat domain"/>
    <property type="match status" value="1"/>
</dbReference>
<protein>
    <submittedName>
        <fullName evidence="1">Uncharacterized protein</fullName>
    </submittedName>
</protein>
<accession>A0A7S7RLW7</accession>
<sequence>MEEIIIKDALFKRLKYEFETSREEEKYHKQFVVGFDYIEAMIKLFSTMIITAVKHKDEQLYTKLMQDGFGTPPSLGHFVNLVKNPFTTENYKKLNNDPLCKYFYELVVKEKQGFYKDISDIIKGVEEPEEIEIKSTKDFLNNCVTNFRNKTKGHGASFNEKDIKYRNRVLGLMDIIIENLEKDLEQIDIDNLKFYYDQDKNVAVHSIFMRFESKDYELIPILAYIGCEHTACQDAKPKRQKLFFYNGGRKTHEFLDYAFSHFSDLSDRTNKKFNQDVTSLMSKVTKDKKSELLIDFIGRNDKLDEVIQCLQDNTISLTCVYGKPGIGKSAFLTQLEKKVNDINLNIKPILFYAIKGQMEVEEDEFFLSQINSELDTLGVNVKLNKEDTAAQRLENLFTEYEKQSNENLLLMIDGLDEFNNPADIINMIPFNYKSKIHLILSYRDIPKIEEPLDVKIKTTQFKDKRLLIELTKLKPKEVEALLEQSIPREVAIGSTDYNSIVSTIAKRSEGIPLYIHFIVKKLKEIKKSQNIVKDIIAWSEKLPKNLEKFYEDTFKSIEPLSREILYMVYLSKSGIDFTTIYDILAEDNDEVDEFKFQEKYFNDIEVFLKYDEDGNYIFYHLSVKEAILEYLKSIGSILTFNKEKLKSIMFETILEYYADQIDEIEYVKEKSTIHKVLNKTIKYLDQNKKNTYAQTNLIHLKNTLVWIHIYHNIISYENMTKDKYSSILDAKLIKENKKEIRDLYKEVDSKETLRHKYEIRYVYELAFLEKNYQKVLGYKDMYEQYTQNLFLDIALNIDKVEYIQKFITHKDDWLNSVTSEAKDIFVNIIAQQEVIDDKFYDVLLFLDDEHRIRLLTSITEEKALHIAEMMSSEEYPQAFRYVVSMTHDKQLLSKVLDILEKCSDDLTIQMTTEAIVSQTDDEKLINRSLKISKKTYNNVAESRVMLLIASKKNTIKEALKVAESIPDNEYKAKALMKILSTIDDIDECLDLINYFPEGYKSKALAHIALKTNNTQMAMDISKKIQNIYIQTNTVITIASKTNNVDLFDAIFKFIGSIPYSIEKSGYLSHIISSTNNNERLGKVLEEVETIPDDFDKSNLLISIAIKINNKESLNEILAIAEKISDKECRLETIESVVFQIENIESHLKITNEILDPKYELIDNNTANKTLMEANKTFIDRMKTKYLTLVATKTDDLHEALNIVQEIPDLYNQSKIMISILLKTNDEETINRILNISNKIFSDSEDEFFFAELLILIASKLNNQKLLNKSLLIIENIDDDVIKSMVLLSIISNISNKKILDNILNIARKISYKSDKSKVLVSIAFKTNDEELLAEALNILNQCIQDNNDAEEEDIVEILTFIADKTNDMELLNKILTMIEKMSNPYCKSRIIGSVVPNIDDVQRAKKLIKEEISDEYYKALALTSILSSIDNEPLLKEALSISKTLVNEYQKSNILINIISNTNDIKLLLKVLNVTNSIVEEKYRFKVLYTILFKVDNNQVLKVTNHLSNFYKLKILKKLKIDRFNNLFFDQLFNSKTNILETLDIVTEFSTDDVLRYYNIHIKDTQDKSQFQVLITELIDLHKINIDTRENIKEFNSIKNKVSENEELLGELITLYGENLGVSNYSDFDEKFRFSNLDAIIKEIFHANNNL</sequence>
<dbReference type="EMBL" id="CP054492">
    <property type="protein sequence ID" value="QOY50954.1"/>
    <property type="molecule type" value="Genomic_DNA"/>
</dbReference>
<dbReference type="Gene3D" id="3.40.50.300">
    <property type="entry name" value="P-loop containing nucleotide triphosphate hydrolases"/>
    <property type="match status" value="1"/>
</dbReference>
<gene>
    <name evidence="1" type="ORF">HUE88_07295</name>
</gene>
<keyword evidence="2" id="KW-1185">Reference proteome</keyword>
<dbReference type="Proteomes" id="UP000593994">
    <property type="component" value="Chromosome"/>
</dbReference>
<dbReference type="PANTHER" id="PTHR10039:SF15">
    <property type="entry name" value="NACHT DOMAIN-CONTAINING PROTEIN"/>
    <property type="match status" value="1"/>
</dbReference>
<dbReference type="InterPro" id="IPR011990">
    <property type="entry name" value="TPR-like_helical_dom_sf"/>
</dbReference>
<dbReference type="RefSeq" id="WP_194368074.1">
    <property type="nucleotide sequence ID" value="NZ_CP054492.1"/>
</dbReference>
<evidence type="ECO:0000313" key="1">
    <source>
        <dbReference type="EMBL" id="QOY50954.1"/>
    </source>
</evidence>
<dbReference type="PANTHER" id="PTHR10039">
    <property type="entry name" value="AMELOGENIN"/>
    <property type="match status" value="1"/>
</dbReference>